<feature type="compositionally biased region" description="Gly residues" evidence="1">
    <location>
        <begin position="68"/>
        <end position="83"/>
    </location>
</feature>
<feature type="chain" id="PRO_5046961717" evidence="2">
    <location>
        <begin position="25"/>
        <end position="445"/>
    </location>
</feature>
<sequence>MSSDAGPVSFALLLLLEWRSEARARRPSQRPQDPPAYLVLGRRRPRRRAPTREAAAVAAAPAPPTPPGGGGGGGGAGGGGCAGGPRPAPRRAHPPEDAGCNLDPGREGPRSRAPPGYLLFFICFLLPGRRRKAQRKGKGRTEATRAAAPVPSGCAGARREARYFSLQIGSLQGLAATRKCTLAQRAAKGAGQGRHSPAQPHATLEALGRRGGPEAGAVTPPAFAFLPPPPLPRGARHVGRRELRRASPRSPGWPRLGRAPTTPAQPTCPLLGPEAPTSSWALRRPPVRSQAREVRRGLATGGTCVPRSQIRETVPAASARGDRSVYWNLYRCVRYEKPNVFTHLKILYYCCLDVAGAVLKALPWVGSPASLRPWGPEGRFARCPFTSPQVSRCSAVGIWTPTRMGHCGRESLDNIWAGFLGHDPRHPSAIPGREPAPCAQGLPRL</sequence>
<reference evidence="4" key="1">
    <citation type="submission" date="2025-08" db="UniProtKB">
        <authorList>
            <consortium name="RefSeq"/>
        </authorList>
    </citation>
    <scope>IDENTIFICATION</scope>
</reference>
<evidence type="ECO:0000256" key="1">
    <source>
        <dbReference type="SAM" id="MobiDB-lite"/>
    </source>
</evidence>
<protein>
    <submittedName>
        <fullName evidence="4">Uncharacterized protein LOC113456528</fullName>
    </submittedName>
</protein>
<keyword evidence="3" id="KW-1185">Reference proteome</keyword>
<gene>
    <name evidence="4" type="primary">LOC113456528</name>
</gene>
<evidence type="ECO:0000256" key="2">
    <source>
        <dbReference type="SAM" id="SignalP"/>
    </source>
</evidence>
<feature type="region of interest" description="Disordered" evidence="1">
    <location>
        <begin position="22"/>
        <end position="111"/>
    </location>
</feature>
<feature type="region of interest" description="Disordered" evidence="1">
    <location>
        <begin position="426"/>
        <end position="445"/>
    </location>
</feature>
<feature type="signal peptide" evidence="2">
    <location>
        <begin position="1"/>
        <end position="24"/>
    </location>
</feature>
<dbReference type="RefSeq" id="XP_026637116.1">
    <property type="nucleotide sequence ID" value="XM_026781315.1"/>
</dbReference>
<evidence type="ECO:0000313" key="3">
    <source>
        <dbReference type="Proteomes" id="UP000694915"/>
    </source>
</evidence>
<keyword evidence="2" id="KW-0732">Signal</keyword>
<dbReference type="GeneID" id="113456528"/>
<dbReference type="Proteomes" id="UP000694915">
    <property type="component" value="Chromosome 8"/>
</dbReference>
<accession>A0ABM1U554</accession>
<organism evidence="3 4">
    <name type="scientific">Microtus ochrogaster</name>
    <name type="common">Prairie vole</name>
    <dbReference type="NCBI Taxonomy" id="79684"/>
    <lineage>
        <taxon>Eukaryota</taxon>
        <taxon>Metazoa</taxon>
        <taxon>Chordata</taxon>
        <taxon>Craniata</taxon>
        <taxon>Vertebrata</taxon>
        <taxon>Euteleostomi</taxon>
        <taxon>Mammalia</taxon>
        <taxon>Eutheria</taxon>
        <taxon>Euarchontoglires</taxon>
        <taxon>Glires</taxon>
        <taxon>Rodentia</taxon>
        <taxon>Myomorpha</taxon>
        <taxon>Muroidea</taxon>
        <taxon>Cricetidae</taxon>
        <taxon>Arvicolinae</taxon>
        <taxon>Microtus</taxon>
    </lineage>
</organism>
<name>A0ABM1U554_MICOH</name>
<evidence type="ECO:0000313" key="4">
    <source>
        <dbReference type="RefSeq" id="XP_026637116.1"/>
    </source>
</evidence>
<feature type="region of interest" description="Disordered" evidence="1">
    <location>
        <begin position="279"/>
        <end position="298"/>
    </location>
</feature>
<proteinExistence type="predicted"/>
<feature type="region of interest" description="Disordered" evidence="1">
    <location>
        <begin position="222"/>
        <end position="270"/>
    </location>
</feature>